<feature type="non-terminal residue" evidence="1">
    <location>
        <position position="83"/>
    </location>
</feature>
<dbReference type="Proteomes" id="UP001595075">
    <property type="component" value="Unassembled WGS sequence"/>
</dbReference>
<evidence type="ECO:0000313" key="1">
    <source>
        <dbReference type="EMBL" id="KAL2063895.1"/>
    </source>
</evidence>
<name>A0ABR4C2F4_9HELO</name>
<protein>
    <submittedName>
        <fullName evidence="1">Uncharacterized protein</fullName>
    </submittedName>
</protein>
<dbReference type="EMBL" id="JAZHXI010000014">
    <property type="protein sequence ID" value="KAL2063895.1"/>
    <property type="molecule type" value="Genomic_DNA"/>
</dbReference>
<gene>
    <name evidence="1" type="ORF">VTL71DRAFT_4389</name>
</gene>
<keyword evidence="2" id="KW-1185">Reference proteome</keyword>
<accession>A0ABR4C2F4</accession>
<proteinExistence type="predicted"/>
<evidence type="ECO:0000313" key="2">
    <source>
        <dbReference type="Proteomes" id="UP001595075"/>
    </source>
</evidence>
<reference evidence="1 2" key="1">
    <citation type="journal article" date="2024" name="Commun. Biol.">
        <title>Comparative genomic analysis of thermophilic fungi reveals convergent evolutionary adaptations and gene losses.</title>
        <authorList>
            <person name="Steindorff A.S."/>
            <person name="Aguilar-Pontes M.V."/>
            <person name="Robinson A.J."/>
            <person name="Andreopoulos B."/>
            <person name="LaButti K."/>
            <person name="Kuo A."/>
            <person name="Mondo S."/>
            <person name="Riley R."/>
            <person name="Otillar R."/>
            <person name="Haridas S."/>
            <person name="Lipzen A."/>
            <person name="Grimwood J."/>
            <person name="Schmutz J."/>
            <person name="Clum A."/>
            <person name="Reid I.D."/>
            <person name="Moisan M.C."/>
            <person name="Butler G."/>
            <person name="Nguyen T.T.M."/>
            <person name="Dewar K."/>
            <person name="Conant G."/>
            <person name="Drula E."/>
            <person name="Henrissat B."/>
            <person name="Hansel C."/>
            <person name="Singer S."/>
            <person name="Hutchinson M.I."/>
            <person name="de Vries R.P."/>
            <person name="Natvig D.O."/>
            <person name="Powell A.J."/>
            <person name="Tsang A."/>
            <person name="Grigoriev I.V."/>
        </authorList>
    </citation>
    <scope>NUCLEOTIDE SEQUENCE [LARGE SCALE GENOMIC DNA]</scope>
    <source>
        <strain evidence="1 2">CBS 494.80</strain>
    </source>
</reference>
<organism evidence="1 2">
    <name type="scientific">Oculimacula yallundae</name>
    <dbReference type="NCBI Taxonomy" id="86028"/>
    <lineage>
        <taxon>Eukaryota</taxon>
        <taxon>Fungi</taxon>
        <taxon>Dikarya</taxon>
        <taxon>Ascomycota</taxon>
        <taxon>Pezizomycotina</taxon>
        <taxon>Leotiomycetes</taxon>
        <taxon>Helotiales</taxon>
        <taxon>Ploettnerulaceae</taxon>
        <taxon>Oculimacula</taxon>
    </lineage>
</organism>
<sequence>MTTRMLCSHGSYNNLILPSALEVPSRKHDILVHTSSTNNELSEESSRYLLSRARNHYRPECPRAGVTYRALTASSASSIAAAV</sequence>
<comment type="caution">
    <text evidence="1">The sequence shown here is derived from an EMBL/GenBank/DDBJ whole genome shotgun (WGS) entry which is preliminary data.</text>
</comment>